<name>A0A257T8L5_9PROT</name>
<protein>
    <recommendedName>
        <fullName evidence="2">Thiamine pyrophosphate enzyme N-terminal TPP-binding domain-containing protein</fullName>
    </recommendedName>
</protein>
<dbReference type="GO" id="GO:0005948">
    <property type="term" value="C:acetolactate synthase complex"/>
    <property type="evidence" value="ECO:0007669"/>
    <property type="project" value="TreeGrafter"/>
</dbReference>
<reference evidence="3 4" key="1">
    <citation type="submission" date="2017-03" db="EMBL/GenBank/DDBJ databases">
        <title>Lifting the veil on microbial sulfur biogeochemistry in mining wastewaters.</title>
        <authorList>
            <person name="Kantor R.S."/>
            <person name="Colenbrander Nelson T."/>
            <person name="Marshall S."/>
            <person name="Bennett D."/>
            <person name="Apte S."/>
            <person name="Camacho D."/>
            <person name="Thomas B.C."/>
            <person name="Warren L.A."/>
            <person name="Banfield J.F."/>
        </authorList>
    </citation>
    <scope>NUCLEOTIDE SEQUENCE [LARGE SCALE GENOMIC DNA]</scope>
    <source>
        <strain evidence="3">21-59-9</strain>
    </source>
</reference>
<dbReference type="Proteomes" id="UP000216779">
    <property type="component" value="Unassembled WGS sequence"/>
</dbReference>
<dbReference type="EMBL" id="NCBC01000088">
    <property type="protein sequence ID" value="OYV81918.1"/>
    <property type="molecule type" value="Genomic_DNA"/>
</dbReference>
<proteinExistence type="inferred from homology"/>
<comment type="caution">
    <text evidence="3">The sequence shown here is derived from an EMBL/GenBank/DDBJ whole genome shotgun (WGS) entry which is preliminary data.</text>
</comment>
<dbReference type="GO" id="GO:0009097">
    <property type="term" value="P:isoleucine biosynthetic process"/>
    <property type="evidence" value="ECO:0007669"/>
    <property type="project" value="TreeGrafter"/>
</dbReference>
<dbReference type="InterPro" id="IPR045229">
    <property type="entry name" value="TPP_enz"/>
</dbReference>
<dbReference type="GO" id="GO:0003984">
    <property type="term" value="F:acetolactate synthase activity"/>
    <property type="evidence" value="ECO:0007669"/>
    <property type="project" value="TreeGrafter"/>
</dbReference>
<dbReference type="InterPro" id="IPR012001">
    <property type="entry name" value="Thiamin_PyroP_enz_TPP-bd_dom"/>
</dbReference>
<evidence type="ECO:0000313" key="4">
    <source>
        <dbReference type="Proteomes" id="UP000216779"/>
    </source>
</evidence>
<organism evidence="3 4">
    <name type="scientific">Acidithiobacillus ferrivorans</name>
    <dbReference type="NCBI Taxonomy" id="160808"/>
    <lineage>
        <taxon>Bacteria</taxon>
        <taxon>Pseudomonadati</taxon>
        <taxon>Pseudomonadota</taxon>
        <taxon>Acidithiobacillia</taxon>
        <taxon>Acidithiobacillales</taxon>
        <taxon>Acidithiobacillaceae</taxon>
        <taxon>Acidithiobacillus</taxon>
    </lineage>
</organism>
<dbReference type="Gene3D" id="3.40.50.970">
    <property type="match status" value="1"/>
</dbReference>
<feature type="domain" description="Thiamine pyrophosphate enzyme N-terminal TPP-binding" evidence="2">
    <location>
        <begin position="21"/>
        <end position="72"/>
    </location>
</feature>
<dbReference type="AlphaFoldDB" id="A0A257T8L5"/>
<dbReference type="SUPFAM" id="SSF52518">
    <property type="entry name" value="Thiamin diphosphate-binding fold (THDP-binding)"/>
    <property type="match status" value="1"/>
</dbReference>
<evidence type="ECO:0000259" key="2">
    <source>
        <dbReference type="Pfam" id="PF02776"/>
    </source>
</evidence>
<dbReference type="CDD" id="cd07035">
    <property type="entry name" value="TPP_PYR_POX_like"/>
    <property type="match status" value="1"/>
</dbReference>
<dbReference type="GO" id="GO:0030976">
    <property type="term" value="F:thiamine pyrophosphate binding"/>
    <property type="evidence" value="ECO:0007669"/>
    <property type="project" value="InterPro"/>
</dbReference>
<dbReference type="GO" id="GO:0009099">
    <property type="term" value="P:L-valine biosynthetic process"/>
    <property type="evidence" value="ECO:0007669"/>
    <property type="project" value="TreeGrafter"/>
</dbReference>
<dbReference type="PANTHER" id="PTHR18968">
    <property type="entry name" value="THIAMINE PYROPHOSPHATE ENZYMES"/>
    <property type="match status" value="1"/>
</dbReference>
<sequence>MTSLTTTQNRPSPDLVEEDLTGAEIVVRALRDEGVEHVFGYPGGAVLYIYDKLAQQDAVRHILVRHEQAAVH</sequence>
<dbReference type="PANTHER" id="PTHR18968:SF13">
    <property type="entry name" value="ACETOLACTATE SYNTHASE CATALYTIC SUBUNIT, MITOCHONDRIAL"/>
    <property type="match status" value="1"/>
</dbReference>
<feature type="non-terminal residue" evidence="3">
    <location>
        <position position="72"/>
    </location>
</feature>
<evidence type="ECO:0000256" key="1">
    <source>
        <dbReference type="ARBA" id="ARBA00007812"/>
    </source>
</evidence>
<gene>
    <name evidence="3" type="ORF">B7Z70_03935</name>
</gene>
<dbReference type="Pfam" id="PF02776">
    <property type="entry name" value="TPP_enzyme_N"/>
    <property type="match status" value="1"/>
</dbReference>
<dbReference type="GO" id="GO:0050660">
    <property type="term" value="F:flavin adenine dinucleotide binding"/>
    <property type="evidence" value="ECO:0007669"/>
    <property type="project" value="TreeGrafter"/>
</dbReference>
<dbReference type="InterPro" id="IPR029061">
    <property type="entry name" value="THDP-binding"/>
</dbReference>
<comment type="similarity">
    <text evidence="1">Belongs to the TPP enzyme family.</text>
</comment>
<accession>A0A257T8L5</accession>
<evidence type="ECO:0000313" key="3">
    <source>
        <dbReference type="EMBL" id="OYV81918.1"/>
    </source>
</evidence>